<sequence length="154" mass="17145">MQYADVTVGEVEEFGQYEVTESEVIEFAEQYDPQPFHVDPEAAAESPYGGLIASGWHTCAMTMRMLVDHQFGEEGTLGSPGVDELRWENPVRPGDVLSVRQEVTGKRPLNSDPSRGIVHTDLETVDQDGETKLTWESNVFVVREPSEDETAEEA</sequence>
<keyword evidence="4" id="KW-1185">Reference proteome</keyword>
<evidence type="ECO:0000313" key="4">
    <source>
        <dbReference type="Proteomes" id="UP001596447"/>
    </source>
</evidence>
<proteinExistence type="predicted"/>
<name>A0ABD5Z0A3_9EURY</name>
<reference evidence="4" key="2">
    <citation type="journal article" date="2019" name="Int. J. Syst. Evol. Microbiol.">
        <title>The Global Catalogue of Microorganisms (GCM) 10K type strain sequencing project: providing services to taxonomists for standard genome sequencing and annotation.</title>
        <authorList>
            <consortium name="The Broad Institute Genomics Platform"/>
            <consortium name="The Broad Institute Genome Sequencing Center for Infectious Disease"/>
            <person name="Wu L."/>
            <person name="Ma J."/>
        </authorList>
    </citation>
    <scope>NUCLEOTIDE SEQUENCE [LARGE SCALE GENOMIC DNA]</scope>
    <source>
        <strain evidence="4">XZGYJ-43</strain>
    </source>
</reference>
<evidence type="ECO:0000313" key="3">
    <source>
        <dbReference type="EMBL" id="MFC7198604.1"/>
    </source>
</evidence>
<dbReference type="InterPro" id="IPR002539">
    <property type="entry name" value="MaoC-like_dom"/>
</dbReference>
<evidence type="ECO:0000259" key="1">
    <source>
        <dbReference type="Pfam" id="PF01575"/>
    </source>
</evidence>
<organism evidence="3 4">
    <name type="scientific">Halospeciosus flavus</name>
    <dbReference type="NCBI Taxonomy" id="3032283"/>
    <lineage>
        <taxon>Archaea</taxon>
        <taxon>Methanobacteriati</taxon>
        <taxon>Methanobacteriota</taxon>
        <taxon>Stenosarchaea group</taxon>
        <taxon>Halobacteria</taxon>
        <taxon>Halobacteriales</taxon>
        <taxon>Halobacteriaceae</taxon>
        <taxon>Halospeciosus</taxon>
    </lineage>
</organism>
<dbReference type="RefSeq" id="WP_279528565.1">
    <property type="nucleotide sequence ID" value="NZ_CP122312.1"/>
</dbReference>
<dbReference type="Proteomes" id="UP001596447">
    <property type="component" value="Unassembled WGS sequence"/>
</dbReference>
<dbReference type="SUPFAM" id="SSF54637">
    <property type="entry name" value="Thioesterase/thiol ester dehydrase-isomerase"/>
    <property type="match status" value="1"/>
</dbReference>
<reference evidence="3" key="3">
    <citation type="submission" date="2024-09" db="EMBL/GenBank/DDBJ databases">
        <authorList>
            <person name="Sun Q."/>
        </authorList>
    </citation>
    <scope>NUCLEOTIDE SEQUENCE</scope>
    <source>
        <strain evidence="3">NBRC 114356</strain>
    </source>
</reference>
<dbReference type="CDD" id="cd03454">
    <property type="entry name" value="YdeM"/>
    <property type="match status" value="1"/>
</dbReference>
<dbReference type="PANTHER" id="PTHR43664">
    <property type="entry name" value="MONOAMINE OXIDASE-RELATED"/>
    <property type="match status" value="1"/>
</dbReference>
<dbReference type="AlphaFoldDB" id="A0ABD5Z0A3"/>
<dbReference type="EMBL" id="JBHTAR010000001">
    <property type="protein sequence ID" value="MFC7197932.1"/>
    <property type="molecule type" value="Genomic_DNA"/>
</dbReference>
<evidence type="ECO:0000313" key="2">
    <source>
        <dbReference type="EMBL" id="MFC7197932.1"/>
    </source>
</evidence>
<dbReference type="InterPro" id="IPR029069">
    <property type="entry name" value="HotDog_dom_sf"/>
</dbReference>
<dbReference type="InterPro" id="IPR052342">
    <property type="entry name" value="MCH/BMMD"/>
</dbReference>
<dbReference type="Pfam" id="PF01575">
    <property type="entry name" value="MaoC_dehydratas"/>
    <property type="match status" value="1"/>
</dbReference>
<accession>A0ABD5Z0A3</accession>
<feature type="domain" description="MaoC-like" evidence="1">
    <location>
        <begin position="15"/>
        <end position="110"/>
    </location>
</feature>
<protein>
    <submittedName>
        <fullName evidence="3">MaoC family dehydratase</fullName>
    </submittedName>
</protein>
<gene>
    <name evidence="2" type="ORF">ACFQJ9_00145</name>
    <name evidence="3" type="ORF">ACFQJ9_04060</name>
</gene>
<dbReference type="PANTHER" id="PTHR43664:SF1">
    <property type="entry name" value="BETA-METHYLMALYL-COA DEHYDRATASE"/>
    <property type="match status" value="1"/>
</dbReference>
<dbReference type="EMBL" id="JBHTAR010000011">
    <property type="protein sequence ID" value="MFC7198604.1"/>
    <property type="molecule type" value="Genomic_DNA"/>
</dbReference>
<reference evidence="3" key="1">
    <citation type="journal article" date="2014" name="Int. J. Syst. Evol. Microbiol.">
        <title>Complete genome sequence of Corynebacterium casei LMG S-19264T (=DSM 44701T), isolated from a smear-ripened cheese.</title>
        <authorList>
            <consortium name="US DOE Joint Genome Institute (JGI-PGF)"/>
            <person name="Walter F."/>
            <person name="Albersmeier A."/>
            <person name="Kalinowski J."/>
            <person name="Ruckert C."/>
        </authorList>
    </citation>
    <scope>NUCLEOTIDE SEQUENCE [LARGE SCALE GENOMIC DNA]</scope>
    <source>
        <strain evidence="3">NBRC 114356</strain>
    </source>
</reference>
<dbReference type="Gene3D" id="3.10.129.10">
    <property type="entry name" value="Hotdog Thioesterase"/>
    <property type="match status" value="1"/>
</dbReference>
<comment type="caution">
    <text evidence="3">The sequence shown here is derived from an EMBL/GenBank/DDBJ whole genome shotgun (WGS) entry which is preliminary data.</text>
</comment>